<accession>A0A239L1L0</accession>
<dbReference type="Proteomes" id="UP000198440">
    <property type="component" value="Unassembled WGS sequence"/>
</dbReference>
<protein>
    <submittedName>
        <fullName evidence="4">Putative phage tail protein</fullName>
    </submittedName>
</protein>
<dbReference type="InterPro" id="IPR056490">
    <property type="entry name" value="Rcc01698_C"/>
</dbReference>
<reference evidence="4 5" key="1">
    <citation type="submission" date="2017-06" db="EMBL/GenBank/DDBJ databases">
        <authorList>
            <person name="Kim H.J."/>
            <person name="Triplett B.A."/>
        </authorList>
    </citation>
    <scope>NUCLEOTIDE SEQUENCE [LARGE SCALE GENOMIC DNA]</scope>
    <source>
        <strain evidence="4 5">DSM 11445</strain>
    </source>
</reference>
<name>A0A239L1L0_9RHOB</name>
<evidence type="ECO:0000313" key="4">
    <source>
        <dbReference type="EMBL" id="SNT24331.1"/>
    </source>
</evidence>
<dbReference type="Pfam" id="PF23666">
    <property type="entry name" value="Rcc01698_C"/>
    <property type="match status" value="1"/>
</dbReference>
<dbReference type="Gene3D" id="3.20.20.80">
    <property type="entry name" value="Glycosidases"/>
    <property type="match status" value="1"/>
</dbReference>
<evidence type="ECO:0000259" key="3">
    <source>
        <dbReference type="Pfam" id="PF23666"/>
    </source>
</evidence>
<proteinExistence type="predicted"/>
<evidence type="ECO:0000313" key="5">
    <source>
        <dbReference type="Proteomes" id="UP000198440"/>
    </source>
</evidence>
<dbReference type="InterPro" id="IPR032876">
    <property type="entry name" value="J_dom"/>
</dbReference>
<gene>
    <name evidence="4" type="ORF">SAMN04488078_10777</name>
</gene>
<dbReference type="CDD" id="cd19607">
    <property type="entry name" value="GTA_TIM-barrel-like"/>
    <property type="match status" value="1"/>
</dbReference>
<sequence length="1314" mass="140881">MAAIVLGGIGSTLGASLGGTLLGVSAMTIGGGIGSMIGSAIDSRIIASFTPDQRQEGARLDELRVTSATEGAVIPRIYGRMRVGGNIIWATDFREEYTETRQSGSGKGGGGGVVIENYSYFASFAVALATGPIGGIGRIWADGSAFDVPGAIWRLHHGTETQMPDPFIETMMGAGQAPAYRGTAYIVFENLPLASFGNRMPQLSFEIYRPSEEPDSAEQLLTAVNMIPSSGEFIYATEPVTRNIANGAVLPENVNSSGGQCDFLTSLDQLEATAPNCKSVSLVVSWFGTDLRAGNCQIRPGVDTANKVTAPKIWLVNGVTRAAAYVVSQVNGGPAYGGTPSDFSIVQAIQELKARGFRVTFYPFLLMDVPAANTLPNPYSDNASALGQPRYPWRGRITCSPAPGFSGTVDKTAAAASQVSAFFGAAVPGNFAVSGTSVSWTGAPNDWGLRRMMLHYAHLCKAAGGVDAFLIGSELRGITQIRSGASTYPAVTALQSLAAACRGVLGPNTKISYAADWSEYFGHQPQDGTNDLFFHLDPLWADANINFVGIDNYMPLSDWRDGDQHLDALAGAPAIYDLPYLQSNIEGGEGFDWFYASDSDRNAQIRTPITDGAYGKPWVFRTKDLRNWWSERHFNRPGGVQSGSPTAWVPQSKPIRFTEAGAPAVDRGTNQPNVFFDPKSSESFLPYHSRGYQDDLVQRRYIEALYPYWADPAKNPASSLYAGRMIDTAEIAIWTWDARPYPAFPVRSDVWSDIDNFRLGHWLTGRIGGCGLAELVRELCRTGGVPLDLIDVSQLAATVPGYAITAIESARASIGPLAQFHGFDVVETGGQLRFVPRGRAAVAQIAAETLVITERNAEDISFTRAQETELPRALKWRLMMPDEDYGALSVEARRITVDTARVRSEQFPIVYPAALADRAARRALHEEWVGREDAAFALPPSRLALDPTDVIRLEHDGRAPEYVLARITDGGARRVEAKRTDQTLYDLPPGPERTPAFIAPTVYGPPAAVLMNLPQLADDIPAHRPYAAVFATPWYGSALIWRSPSIDGFTALGTVGQPARLGSLAFDFYPGPVWRFDNGNELWVDIAAGAFASLDDEALLAGGNPVAIETGPDAWEIVQFGTASLQSPGRWRLTHLLRGQFGTEDAMGNPVPAGARVVVLNSAVTPIAITESDIGLPANWRIGPSNVAAADPLNLQLVFTPSGRGLRPLSPAQLRGVPQPGGAILLTWLRRTRASSGDSWVLVDVPLGEATEAYDLEILNGAAVVRTVSGIASASFLYTAAMMTADFGGPVTSLRYRVYQIGALGGGAGAEALV</sequence>
<dbReference type="RefSeq" id="WP_089280172.1">
    <property type="nucleotide sequence ID" value="NZ_FZON01000077.1"/>
</dbReference>
<evidence type="ECO:0000259" key="2">
    <source>
        <dbReference type="Pfam" id="PF13550"/>
    </source>
</evidence>
<dbReference type="Pfam" id="PF13550">
    <property type="entry name" value="Phage-tail_3"/>
    <property type="match status" value="1"/>
</dbReference>
<feature type="domain" description="Rcc01698-like C-terminal" evidence="3">
    <location>
        <begin position="1059"/>
        <end position="1158"/>
    </location>
</feature>
<evidence type="ECO:0000259" key="1">
    <source>
        <dbReference type="Pfam" id="PF13547"/>
    </source>
</evidence>
<dbReference type="EMBL" id="FZON01000077">
    <property type="protein sequence ID" value="SNT24331.1"/>
    <property type="molecule type" value="Genomic_DNA"/>
</dbReference>
<dbReference type="Pfam" id="PF13547">
    <property type="entry name" value="GTA_TIM"/>
    <property type="match status" value="1"/>
</dbReference>
<organism evidence="4 5">
    <name type="scientific">Antarctobacter heliothermus</name>
    <dbReference type="NCBI Taxonomy" id="74033"/>
    <lineage>
        <taxon>Bacteria</taxon>
        <taxon>Pseudomonadati</taxon>
        <taxon>Pseudomonadota</taxon>
        <taxon>Alphaproteobacteria</taxon>
        <taxon>Rhodobacterales</taxon>
        <taxon>Roseobacteraceae</taxon>
        <taxon>Antarctobacter</taxon>
    </lineage>
</organism>
<dbReference type="OrthoDB" id="8445115at2"/>
<dbReference type="InterPro" id="IPR025195">
    <property type="entry name" value="GTA_TIM_dom"/>
</dbReference>
<feature type="domain" description="Tip attachment protein J" evidence="2">
    <location>
        <begin position="807"/>
        <end position="968"/>
    </location>
</feature>
<feature type="domain" description="GTA TIM-barrel-like" evidence="1">
    <location>
        <begin position="447"/>
        <end position="745"/>
    </location>
</feature>